<dbReference type="EMBL" id="UXAW01000118">
    <property type="protein sequence ID" value="VDC33466.1"/>
    <property type="molecule type" value="Genomic_DNA"/>
</dbReference>
<dbReference type="Pfam" id="PF00593">
    <property type="entry name" value="TonB_dep_Rec_b-barrel"/>
    <property type="match status" value="1"/>
</dbReference>
<dbReference type="Proteomes" id="UP000277498">
    <property type="component" value="Unassembled WGS sequence"/>
</dbReference>
<organism evidence="14 15">
    <name type="scientific">Pseudogemmobacter humi</name>
    <dbReference type="NCBI Taxonomy" id="2483812"/>
    <lineage>
        <taxon>Bacteria</taxon>
        <taxon>Pseudomonadati</taxon>
        <taxon>Pseudomonadota</taxon>
        <taxon>Alphaproteobacteria</taxon>
        <taxon>Rhodobacterales</taxon>
        <taxon>Paracoccaceae</taxon>
        <taxon>Pseudogemmobacter</taxon>
    </lineage>
</organism>
<keyword evidence="5 9" id="KW-0812">Transmembrane</keyword>
<evidence type="ECO:0000256" key="5">
    <source>
        <dbReference type="ARBA" id="ARBA00022692"/>
    </source>
</evidence>
<sequence length="671" mass="72099">MSGHPTPLRPMLRLLPLAGVSLLALATALHAQVRDDEPVDLGTIYIVTDGKDNIEATGGTVITAEDLERLQPADTSELFARESSVTVSGGGGPAKKVSVFGIEQSLLSVTVDGVPQGSTSWHHTGSNVIDPAFLKAVEVEAGAAAADSGFAAAAGALRYETVGANDLLEDGQTLGGRAALSYGSNGRGVSGSLAGYGRHQGFDWLIMAHGSDGDNYEDGEGREVLGTEPAARNVIAKFGYEFEGHRLELGLERSRDDADRLIKANMDLAGDEVHPLKVSRDSVKLSYTTTDPTDGWDPEVALYLSRYEYWRPNYATGARGNNGDAIFDEDQFGGKVQNTFTIGAGKITAGVDFNQHDYATDNYGDGQAANRRYRDFSTTQVGAYVQGRFEFDNGFNLSTGARYDAHRFTDWNGQRFSDSGASVNATAAYRFNDNVEIFAGASRTWLGYVIGDYGYVHARNNAFATDPNLRPGEAENYKIGANFGGENWQAGITLFDTKITDLLNYSSTMLLNRSEEFRSKGVTLNAAYDFGGTRIGASYTKADVTGDGVDVLPDNGVFFMPVGSIAAVWVDHEVPAWNMVVGATVEWAGSIDERVVGATTYFRQPSYTVVNAWAEWAPPAYENLSVRLGVDNLLDETYSERSGFAANSSRGGIDPVWGPGRTVTLGAALKF</sequence>
<dbReference type="Pfam" id="PF07715">
    <property type="entry name" value="Plug"/>
    <property type="match status" value="1"/>
</dbReference>
<dbReference type="PANTHER" id="PTHR30069:SF41">
    <property type="entry name" value="HEME_HEMOPEXIN UTILIZATION PROTEIN C"/>
    <property type="match status" value="1"/>
</dbReference>
<gene>
    <name evidence="14" type="primary">bhuA_2</name>
    <name evidence="14" type="ORF">XINFAN_03858</name>
</gene>
<dbReference type="InterPro" id="IPR012910">
    <property type="entry name" value="Plug_dom"/>
</dbReference>
<evidence type="ECO:0000256" key="7">
    <source>
        <dbReference type="ARBA" id="ARBA00023136"/>
    </source>
</evidence>
<evidence type="ECO:0000313" key="15">
    <source>
        <dbReference type="Proteomes" id="UP000277498"/>
    </source>
</evidence>
<dbReference type="Gene3D" id="2.40.170.20">
    <property type="entry name" value="TonB-dependent receptor, beta-barrel domain"/>
    <property type="match status" value="1"/>
</dbReference>
<proteinExistence type="inferred from homology"/>
<feature type="chain" id="PRO_5017980803" evidence="11">
    <location>
        <begin position="32"/>
        <end position="671"/>
    </location>
</feature>
<feature type="signal peptide" evidence="11">
    <location>
        <begin position="1"/>
        <end position="31"/>
    </location>
</feature>
<keyword evidence="3 9" id="KW-0813">Transport</keyword>
<protein>
    <submittedName>
        <fullName evidence="14">Heme transporter BhuA</fullName>
    </submittedName>
</protein>
<dbReference type="InterPro" id="IPR000531">
    <property type="entry name" value="Beta-barrel_TonB"/>
</dbReference>
<keyword evidence="7 9" id="KW-0472">Membrane</keyword>
<evidence type="ECO:0000256" key="8">
    <source>
        <dbReference type="ARBA" id="ARBA00023237"/>
    </source>
</evidence>
<evidence type="ECO:0000259" key="13">
    <source>
        <dbReference type="Pfam" id="PF07715"/>
    </source>
</evidence>
<feature type="domain" description="TonB-dependent receptor plug" evidence="13">
    <location>
        <begin position="60"/>
        <end position="156"/>
    </location>
</feature>
<dbReference type="PANTHER" id="PTHR30069">
    <property type="entry name" value="TONB-DEPENDENT OUTER MEMBRANE RECEPTOR"/>
    <property type="match status" value="1"/>
</dbReference>
<keyword evidence="8 9" id="KW-0998">Cell outer membrane</keyword>
<comment type="similarity">
    <text evidence="2 9 10">Belongs to the TonB-dependent receptor family.</text>
</comment>
<feature type="domain" description="TonB-dependent receptor-like beta-barrel" evidence="12">
    <location>
        <begin position="275"/>
        <end position="633"/>
    </location>
</feature>
<evidence type="ECO:0000256" key="10">
    <source>
        <dbReference type="RuleBase" id="RU003357"/>
    </source>
</evidence>
<keyword evidence="11" id="KW-0732">Signal</keyword>
<keyword evidence="4 9" id="KW-1134">Transmembrane beta strand</keyword>
<evidence type="ECO:0000256" key="11">
    <source>
        <dbReference type="SAM" id="SignalP"/>
    </source>
</evidence>
<dbReference type="InterPro" id="IPR036942">
    <property type="entry name" value="Beta-barrel_TonB_sf"/>
</dbReference>
<dbReference type="SUPFAM" id="SSF56935">
    <property type="entry name" value="Porins"/>
    <property type="match status" value="1"/>
</dbReference>
<evidence type="ECO:0000256" key="9">
    <source>
        <dbReference type="PROSITE-ProRule" id="PRU01360"/>
    </source>
</evidence>
<dbReference type="Gene3D" id="2.170.130.10">
    <property type="entry name" value="TonB-dependent receptor, plug domain"/>
    <property type="match status" value="1"/>
</dbReference>
<accession>A0A3P5XSV7</accession>
<keyword evidence="15" id="KW-1185">Reference proteome</keyword>
<keyword evidence="6 10" id="KW-0798">TonB box</keyword>
<evidence type="ECO:0000256" key="4">
    <source>
        <dbReference type="ARBA" id="ARBA00022452"/>
    </source>
</evidence>
<evidence type="ECO:0000256" key="3">
    <source>
        <dbReference type="ARBA" id="ARBA00022448"/>
    </source>
</evidence>
<dbReference type="GO" id="GO:0044718">
    <property type="term" value="P:siderophore transmembrane transport"/>
    <property type="evidence" value="ECO:0007669"/>
    <property type="project" value="TreeGrafter"/>
</dbReference>
<dbReference type="GO" id="GO:0009279">
    <property type="term" value="C:cell outer membrane"/>
    <property type="evidence" value="ECO:0007669"/>
    <property type="project" value="UniProtKB-SubCell"/>
</dbReference>
<dbReference type="InterPro" id="IPR037066">
    <property type="entry name" value="Plug_dom_sf"/>
</dbReference>
<dbReference type="AlphaFoldDB" id="A0A3P5XSV7"/>
<dbReference type="RefSeq" id="WP_233352407.1">
    <property type="nucleotide sequence ID" value="NZ_UXAW01000118.1"/>
</dbReference>
<reference evidence="14 15" key="1">
    <citation type="submission" date="2018-11" db="EMBL/GenBank/DDBJ databases">
        <authorList>
            <person name="Criscuolo A."/>
        </authorList>
    </citation>
    <scope>NUCLEOTIDE SEQUENCE [LARGE SCALE GENOMIC DNA]</scope>
    <source>
        <strain evidence="14">ACIP111625</strain>
    </source>
</reference>
<dbReference type="InterPro" id="IPR039426">
    <property type="entry name" value="TonB-dep_rcpt-like"/>
</dbReference>
<dbReference type="PROSITE" id="PS52016">
    <property type="entry name" value="TONB_DEPENDENT_REC_3"/>
    <property type="match status" value="1"/>
</dbReference>
<evidence type="ECO:0000259" key="12">
    <source>
        <dbReference type="Pfam" id="PF00593"/>
    </source>
</evidence>
<evidence type="ECO:0000313" key="14">
    <source>
        <dbReference type="EMBL" id="VDC33466.1"/>
    </source>
</evidence>
<name>A0A3P5XSV7_9RHOB</name>
<comment type="subcellular location">
    <subcellularLocation>
        <location evidence="1 9">Cell outer membrane</location>
        <topology evidence="1 9">Multi-pass membrane protein</topology>
    </subcellularLocation>
</comment>
<evidence type="ECO:0000256" key="6">
    <source>
        <dbReference type="ARBA" id="ARBA00023077"/>
    </source>
</evidence>
<evidence type="ECO:0000256" key="2">
    <source>
        <dbReference type="ARBA" id="ARBA00009810"/>
    </source>
</evidence>
<evidence type="ECO:0000256" key="1">
    <source>
        <dbReference type="ARBA" id="ARBA00004571"/>
    </source>
</evidence>
<dbReference type="GO" id="GO:0015344">
    <property type="term" value="F:siderophore uptake transmembrane transporter activity"/>
    <property type="evidence" value="ECO:0007669"/>
    <property type="project" value="TreeGrafter"/>
</dbReference>